<dbReference type="InterPro" id="IPR024610">
    <property type="entry name" value="ING_N_histone-binding"/>
</dbReference>
<name>A0A7R9KSX1_9ACAR</name>
<dbReference type="OrthoDB" id="6514343at2759"/>
<dbReference type="AlphaFoldDB" id="A0A7R9KSX1"/>
<sequence>MSLDFLDLVDDMPNELQPLVSRLLTLDSHRQAFVRKIERIGAKLSAEASVGQKCRQMKRLLSCAKSIERIYDQKLELSQCIVEKIKAKERQLTEDYNCCLLSDQTMPFTYGTRSGRTWSQ</sequence>
<evidence type="ECO:0000313" key="2">
    <source>
        <dbReference type="EMBL" id="CAD7627618.1"/>
    </source>
</evidence>
<dbReference type="Proteomes" id="UP000759131">
    <property type="component" value="Unassembled WGS sequence"/>
</dbReference>
<reference evidence="2" key="1">
    <citation type="submission" date="2020-11" db="EMBL/GenBank/DDBJ databases">
        <authorList>
            <person name="Tran Van P."/>
        </authorList>
    </citation>
    <scope>NUCLEOTIDE SEQUENCE</scope>
</reference>
<organism evidence="2">
    <name type="scientific">Medioppia subpectinata</name>
    <dbReference type="NCBI Taxonomy" id="1979941"/>
    <lineage>
        <taxon>Eukaryota</taxon>
        <taxon>Metazoa</taxon>
        <taxon>Ecdysozoa</taxon>
        <taxon>Arthropoda</taxon>
        <taxon>Chelicerata</taxon>
        <taxon>Arachnida</taxon>
        <taxon>Acari</taxon>
        <taxon>Acariformes</taxon>
        <taxon>Sarcoptiformes</taxon>
        <taxon>Oribatida</taxon>
        <taxon>Brachypylina</taxon>
        <taxon>Oppioidea</taxon>
        <taxon>Oppiidae</taxon>
        <taxon>Medioppia</taxon>
    </lineage>
</organism>
<feature type="domain" description="Inhibitor of growth protein N-terminal histone-binding" evidence="1">
    <location>
        <begin position="4"/>
        <end position="97"/>
    </location>
</feature>
<gene>
    <name evidence="2" type="ORF">OSB1V03_LOCUS8043</name>
</gene>
<protein>
    <recommendedName>
        <fullName evidence="1">Inhibitor of growth protein N-terminal histone-binding domain-containing protein</fullName>
    </recommendedName>
</protein>
<dbReference type="EMBL" id="OC859465">
    <property type="protein sequence ID" value="CAD7627618.1"/>
    <property type="molecule type" value="Genomic_DNA"/>
</dbReference>
<keyword evidence="3" id="KW-1185">Reference proteome</keyword>
<dbReference type="Gene3D" id="6.10.140.1740">
    <property type="match status" value="1"/>
</dbReference>
<proteinExistence type="predicted"/>
<evidence type="ECO:0000313" key="3">
    <source>
        <dbReference type="Proteomes" id="UP000759131"/>
    </source>
</evidence>
<evidence type="ECO:0000259" key="1">
    <source>
        <dbReference type="Pfam" id="PF12998"/>
    </source>
</evidence>
<dbReference type="EMBL" id="CAJPIZ010004890">
    <property type="protein sequence ID" value="CAG2108048.1"/>
    <property type="molecule type" value="Genomic_DNA"/>
</dbReference>
<dbReference type="Pfam" id="PF12998">
    <property type="entry name" value="ING"/>
    <property type="match status" value="1"/>
</dbReference>
<accession>A0A7R9KSX1</accession>